<feature type="region of interest" description="Disordered" evidence="1">
    <location>
        <begin position="116"/>
        <end position="142"/>
    </location>
</feature>
<keyword evidence="4" id="KW-1185">Reference proteome</keyword>
<sequence>MLRNTIFFLWLLATITLADEQACSPSFIRCAPTGASRRGVPIVGPDLARFFDELVYTVQDMSDVPLSSASVSKDRFTTSYFLPDGSYGTAWDGSYYTPAGDMANLISGEYHMHDGTAGNIYDESPADKPDPSDLPIPTPWTSSGIGTAIPASQLGAKDTSVITSSSSAALSSSTTRNLPSALSAGSEGESKTGSVAPSVIITASHSSSSITGVTTTSLSSLSASSTTFSVTSSSTSTASTALDSITIVVSDSEIPHNPTGPASGSSMMTGTPGASATNSSHSSPIIPPITNFATATVVYCMAAKVLAWAIATLMLA</sequence>
<reference evidence="3 4" key="1">
    <citation type="submission" date="2013-03" db="EMBL/GenBank/DDBJ databases">
        <title>The Genome Sequence of Phialophora europaea CBS 101466.</title>
        <authorList>
            <consortium name="The Broad Institute Genomics Platform"/>
            <person name="Cuomo C."/>
            <person name="de Hoog S."/>
            <person name="Gorbushina A."/>
            <person name="Walker B."/>
            <person name="Young S.K."/>
            <person name="Zeng Q."/>
            <person name="Gargeya S."/>
            <person name="Fitzgerald M."/>
            <person name="Haas B."/>
            <person name="Abouelleil A."/>
            <person name="Allen A.W."/>
            <person name="Alvarado L."/>
            <person name="Arachchi H.M."/>
            <person name="Berlin A.M."/>
            <person name="Chapman S.B."/>
            <person name="Gainer-Dewar J."/>
            <person name="Goldberg J."/>
            <person name="Griggs A."/>
            <person name="Gujja S."/>
            <person name="Hansen M."/>
            <person name="Howarth C."/>
            <person name="Imamovic A."/>
            <person name="Ireland A."/>
            <person name="Larimer J."/>
            <person name="McCowan C."/>
            <person name="Murphy C."/>
            <person name="Pearson M."/>
            <person name="Poon T.W."/>
            <person name="Priest M."/>
            <person name="Roberts A."/>
            <person name="Saif S."/>
            <person name="Shea T."/>
            <person name="Sisk P."/>
            <person name="Sykes S."/>
            <person name="Wortman J."/>
            <person name="Nusbaum C."/>
            <person name="Birren B."/>
        </authorList>
    </citation>
    <scope>NUCLEOTIDE SEQUENCE [LARGE SCALE GENOMIC DNA]</scope>
    <source>
        <strain evidence="3 4">CBS 101466</strain>
    </source>
</reference>
<name>W2RJ55_CYPE1</name>
<proteinExistence type="predicted"/>
<feature type="region of interest" description="Disordered" evidence="1">
    <location>
        <begin position="252"/>
        <end position="281"/>
    </location>
</feature>
<dbReference type="eggNOG" id="ENOG502S2DA">
    <property type="taxonomic scope" value="Eukaryota"/>
</dbReference>
<evidence type="ECO:0000256" key="1">
    <source>
        <dbReference type="SAM" id="MobiDB-lite"/>
    </source>
</evidence>
<dbReference type="GeneID" id="19976113"/>
<evidence type="ECO:0000256" key="2">
    <source>
        <dbReference type="SAM" id="SignalP"/>
    </source>
</evidence>
<evidence type="ECO:0000313" key="4">
    <source>
        <dbReference type="Proteomes" id="UP000030752"/>
    </source>
</evidence>
<gene>
    <name evidence="3" type="ORF">HMPREF1541_08774</name>
</gene>
<dbReference type="HOGENOM" id="CLU_880046_0_0_1"/>
<feature type="region of interest" description="Disordered" evidence="1">
    <location>
        <begin position="166"/>
        <end position="193"/>
    </location>
</feature>
<protein>
    <submittedName>
        <fullName evidence="3">Uncharacterized protein</fullName>
    </submittedName>
</protein>
<feature type="chain" id="PRO_5004824771" evidence="2">
    <location>
        <begin position="19"/>
        <end position="316"/>
    </location>
</feature>
<organism evidence="3 4">
    <name type="scientific">Cyphellophora europaea (strain CBS 101466)</name>
    <name type="common">Phialophora europaea</name>
    <dbReference type="NCBI Taxonomy" id="1220924"/>
    <lineage>
        <taxon>Eukaryota</taxon>
        <taxon>Fungi</taxon>
        <taxon>Dikarya</taxon>
        <taxon>Ascomycota</taxon>
        <taxon>Pezizomycotina</taxon>
        <taxon>Eurotiomycetes</taxon>
        <taxon>Chaetothyriomycetidae</taxon>
        <taxon>Chaetothyriales</taxon>
        <taxon>Cyphellophoraceae</taxon>
        <taxon>Cyphellophora</taxon>
    </lineage>
</organism>
<accession>W2RJ55</accession>
<keyword evidence="2" id="KW-0732">Signal</keyword>
<feature type="compositionally biased region" description="Low complexity" evidence="1">
    <location>
        <begin position="166"/>
        <end position="175"/>
    </location>
</feature>
<dbReference type="RefSeq" id="XP_008721314.1">
    <property type="nucleotide sequence ID" value="XM_008723092.1"/>
</dbReference>
<dbReference type="EMBL" id="KB822725">
    <property type="protein sequence ID" value="ETN36496.1"/>
    <property type="molecule type" value="Genomic_DNA"/>
</dbReference>
<evidence type="ECO:0000313" key="3">
    <source>
        <dbReference type="EMBL" id="ETN36496.1"/>
    </source>
</evidence>
<dbReference type="InParanoid" id="W2RJ55"/>
<dbReference type="Proteomes" id="UP000030752">
    <property type="component" value="Unassembled WGS sequence"/>
</dbReference>
<dbReference type="VEuPathDB" id="FungiDB:HMPREF1541_08774"/>
<feature type="signal peptide" evidence="2">
    <location>
        <begin position="1"/>
        <end position="18"/>
    </location>
</feature>
<feature type="compositionally biased region" description="Polar residues" evidence="1">
    <location>
        <begin position="260"/>
        <end position="278"/>
    </location>
</feature>
<dbReference type="OrthoDB" id="3438781at2759"/>
<dbReference type="AlphaFoldDB" id="W2RJ55"/>